<dbReference type="Proteomes" id="UP000028607">
    <property type="component" value="Unassembled WGS sequence"/>
</dbReference>
<dbReference type="InterPro" id="IPR006015">
    <property type="entry name" value="Universal_stress_UspA"/>
</dbReference>
<feature type="domain" description="UspA" evidence="3">
    <location>
        <begin position="26"/>
        <end position="161"/>
    </location>
</feature>
<dbReference type="Gene3D" id="3.40.50.620">
    <property type="entry name" value="HUPs"/>
    <property type="match status" value="1"/>
</dbReference>
<dbReference type="EMBL" id="AQRC01000002">
    <property type="protein sequence ID" value="KFE36184.1"/>
    <property type="molecule type" value="Genomic_DNA"/>
</dbReference>
<feature type="region of interest" description="Disordered" evidence="2">
    <location>
        <begin position="323"/>
        <end position="343"/>
    </location>
</feature>
<dbReference type="AlphaFoldDB" id="A0A085TZN7"/>
<dbReference type="PRINTS" id="PR01438">
    <property type="entry name" value="UNVRSLSTRESS"/>
</dbReference>
<dbReference type="Pfam" id="PF00582">
    <property type="entry name" value="Usp"/>
    <property type="match status" value="2"/>
</dbReference>
<name>A0A085TZN7_9RHOB</name>
<dbReference type="InterPro" id="IPR014729">
    <property type="entry name" value="Rossmann-like_a/b/a_fold"/>
</dbReference>
<reference evidence="5" key="1">
    <citation type="submission" date="2013-04" db="EMBL/GenBank/DDBJ databases">
        <title>Thioclava sp. 13D2W-2 Genome Sequencing.</title>
        <authorList>
            <person name="Lai Q."/>
            <person name="Li G."/>
            <person name="Shao Z."/>
        </authorList>
    </citation>
    <scope>NUCLEOTIDE SEQUENCE [LARGE SCALE GENOMIC DNA]</scope>
    <source>
        <strain evidence="5">13D2W-2</strain>
    </source>
</reference>
<dbReference type="STRING" id="1317124.DW2_02699"/>
<dbReference type="PANTHER" id="PTHR46268:SF6">
    <property type="entry name" value="UNIVERSAL STRESS PROTEIN UP12"/>
    <property type="match status" value="1"/>
</dbReference>
<keyword evidence="5" id="KW-1185">Reference proteome</keyword>
<evidence type="ECO:0000313" key="4">
    <source>
        <dbReference type="EMBL" id="KFE36184.1"/>
    </source>
</evidence>
<dbReference type="eggNOG" id="COG0589">
    <property type="taxonomic scope" value="Bacteria"/>
</dbReference>
<gene>
    <name evidence="4" type="ORF">DW2_02699</name>
</gene>
<dbReference type="InterPro" id="IPR006016">
    <property type="entry name" value="UspA"/>
</dbReference>
<feature type="domain" description="UspA" evidence="3">
    <location>
        <begin position="175"/>
        <end position="319"/>
    </location>
</feature>
<proteinExistence type="inferred from homology"/>
<evidence type="ECO:0000259" key="3">
    <source>
        <dbReference type="Pfam" id="PF00582"/>
    </source>
</evidence>
<comment type="similarity">
    <text evidence="1">Belongs to the universal stress protein A family.</text>
</comment>
<dbReference type="OrthoDB" id="5564966at2"/>
<evidence type="ECO:0000256" key="2">
    <source>
        <dbReference type="SAM" id="MobiDB-lite"/>
    </source>
</evidence>
<dbReference type="Gene3D" id="3.40.50.12370">
    <property type="match status" value="1"/>
</dbReference>
<feature type="region of interest" description="Disordered" evidence="2">
    <location>
        <begin position="1"/>
        <end position="20"/>
    </location>
</feature>
<dbReference type="RefSeq" id="WP_038143594.1">
    <property type="nucleotide sequence ID" value="NZ_AQRC01000002.1"/>
</dbReference>
<organism evidence="4 5">
    <name type="scientific">Thioclava atlantica</name>
    <dbReference type="NCBI Taxonomy" id="1317124"/>
    <lineage>
        <taxon>Bacteria</taxon>
        <taxon>Pseudomonadati</taxon>
        <taxon>Pseudomonadota</taxon>
        <taxon>Alphaproteobacteria</taxon>
        <taxon>Rhodobacterales</taxon>
        <taxon>Paracoccaceae</taxon>
        <taxon>Thioclava</taxon>
    </lineage>
</organism>
<dbReference type="CDD" id="cd00293">
    <property type="entry name" value="USP-like"/>
    <property type="match status" value="2"/>
</dbReference>
<dbReference type="PANTHER" id="PTHR46268">
    <property type="entry name" value="STRESS RESPONSE PROTEIN NHAX"/>
    <property type="match status" value="1"/>
</dbReference>
<sequence length="343" mass="37280">MVPPHLHAAPTVSPRGGEPGTARPIFRHVMACIDHSVDARRVLQQAATIAELSGAELTALRVLPTVRDERYADPVEWELSRREENAYLRRVARDLDAPETMKTAIMTGCQAARCILDAARESGADLVVLGAGARENPRGWGLGGTARHVAEDFDRSVLIVPEGPWETRPADALPRRILVPLDGSARAEAALRIAAAIAPKRAAELVLVHAVPQIELHTEGPEAPEDEALRDRLTRRAEHIAKTRLDRLRRLLPADTIRSRVRMLSGEEPRRALARTLLEEEGELVVLAARGTGSDPDLPIGSTADYLLSHAVSPVLLVRSAEPMSHRTAGSAPRRRPTVRGGS</sequence>
<evidence type="ECO:0000256" key="1">
    <source>
        <dbReference type="ARBA" id="ARBA00008791"/>
    </source>
</evidence>
<protein>
    <recommendedName>
        <fullName evidence="3">UspA domain-containing protein</fullName>
    </recommendedName>
</protein>
<accession>A0A085TZN7</accession>
<comment type="caution">
    <text evidence="4">The sequence shown here is derived from an EMBL/GenBank/DDBJ whole genome shotgun (WGS) entry which is preliminary data.</text>
</comment>
<reference evidence="4 5" key="2">
    <citation type="journal article" date="2015" name="Antonie Van Leeuwenhoek">
        <title>Thioclava indica sp. nov., isolated from surface seawater of the Indian Ocean.</title>
        <authorList>
            <person name="Liu Y."/>
            <person name="Lai Q."/>
            <person name="Du J."/>
            <person name="Xu H."/>
            <person name="Jiang L."/>
            <person name="Shao Z."/>
        </authorList>
    </citation>
    <scope>NUCLEOTIDE SEQUENCE [LARGE SCALE GENOMIC DNA]</scope>
    <source>
        <strain evidence="4 5">13D2W-2</strain>
    </source>
</reference>
<dbReference type="SUPFAM" id="SSF52402">
    <property type="entry name" value="Adenine nucleotide alpha hydrolases-like"/>
    <property type="match status" value="2"/>
</dbReference>
<dbReference type="PATRIC" id="fig|1317124.6.peg.537"/>
<feature type="compositionally biased region" description="Basic residues" evidence="2">
    <location>
        <begin position="333"/>
        <end position="343"/>
    </location>
</feature>
<evidence type="ECO:0000313" key="5">
    <source>
        <dbReference type="Proteomes" id="UP000028607"/>
    </source>
</evidence>